<protein>
    <submittedName>
        <fullName evidence="2">Uncharacterized protein</fullName>
    </submittedName>
</protein>
<dbReference type="EMBL" id="SMKZ01000001">
    <property type="protein sequence ID" value="TDE15805.1"/>
    <property type="molecule type" value="Genomic_DNA"/>
</dbReference>
<gene>
    <name evidence="2" type="ORF">E1269_00430</name>
</gene>
<sequence>MIDPNVGIDGFTVGTPLATLEGLDGVEITPYGPERGISTMCYGEYRTENVYGTISVRGSWGDPPDDPTPYYEVATMRSDQPIATPEGITVGASEADVLAAYPGATRYGNGDLGVDLGDETIRSWVFTIGDTGLVTEVMLDGVDRCSDPADAPNEPDGPTYTGGPEDFEPGGWRVSGDEAFGPVWLGMTVGELSQLEGVQITPAADAVYCYGTFQYQHLSGLISVRRDLRTDSGPTPAESEDDYRVTFVSSSVDASTTPLGLGRGSTLEQVRQAYPGLIEGETFDPFVPDAYNPAVNWVFHTNDGETVSGIALDAGQNCAG</sequence>
<dbReference type="OrthoDB" id="3695075at2"/>
<reference evidence="2 3" key="1">
    <citation type="submission" date="2019-03" db="EMBL/GenBank/DDBJ databases">
        <title>Draft genome sequences of novel Actinobacteria.</title>
        <authorList>
            <person name="Sahin N."/>
            <person name="Ay H."/>
            <person name="Saygin H."/>
        </authorList>
    </citation>
    <scope>NUCLEOTIDE SEQUENCE [LARGE SCALE GENOMIC DNA]</scope>
    <source>
        <strain evidence="2 3">5K138</strain>
    </source>
</reference>
<evidence type="ECO:0000256" key="1">
    <source>
        <dbReference type="SAM" id="MobiDB-lite"/>
    </source>
</evidence>
<dbReference type="InParanoid" id="A0A4R5DWX1"/>
<name>A0A4R5DWX1_9ACTN</name>
<dbReference type="AlphaFoldDB" id="A0A4R5DWX1"/>
<evidence type="ECO:0000313" key="3">
    <source>
        <dbReference type="Proteomes" id="UP000294739"/>
    </source>
</evidence>
<keyword evidence="3" id="KW-1185">Reference proteome</keyword>
<comment type="caution">
    <text evidence="2">The sequence shown here is derived from an EMBL/GenBank/DDBJ whole genome shotgun (WGS) entry which is preliminary data.</text>
</comment>
<organism evidence="2 3">
    <name type="scientific">Jiangella asiatica</name>
    <dbReference type="NCBI Taxonomy" id="2530372"/>
    <lineage>
        <taxon>Bacteria</taxon>
        <taxon>Bacillati</taxon>
        <taxon>Actinomycetota</taxon>
        <taxon>Actinomycetes</taxon>
        <taxon>Jiangellales</taxon>
        <taxon>Jiangellaceae</taxon>
        <taxon>Jiangella</taxon>
    </lineage>
</organism>
<proteinExistence type="predicted"/>
<evidence type="ECO:0000313" key="2">
    <source>
        <dbReference type="EMBL" id="TDE15805.1"/>
    </source>
</evidence>
<dbReference type="Proteomes" id="UP000294739">
    <property type="component" value="Unassembled WGS sequence"/>
</dbReference>
<feature type="region of interest" description="Disordered" evidence="1">
    <location>
        <begin position="145"/>
        <end position="173"/>
    </location>
</feature>
<accession>A0A4R5DWX1</accession>